<keyword evidence="5" id="KW-0998">Cell outer membrane</keyword>
<evidence type="ECO:0000256" key="1">
    <source>
        <dbReference type="ARBA" id="ARBA00004442"/>
    </source>
</evidence>
<feature type="region of interest" description="Disordered" evidence="6">
    <location>
        <begin position="127"/>
        <end position="158"/>
    </location>
</feature>
<evidence type="ECO:0000256" key="6">
    <source>
        <dbReference type="SAM" id="MobiDB-lite"/>
    </source>
</evidence>
<dbReference type="PANTHER" id="PTHR38776">
    <property type="entry name" value="MLTA-INTERACTING PROTEIN-RELATED"/>
    <property type="match status" value="1"/>
</dbReference>
<evidence type="ECO:0000256" key="4">
    <source>
        <dbReference type="ARBA" id="ARBA00023136"/>
    </source>
</evidence>
<reference evidence="8 9" key="1">
    <citation type="submission" date="2018-01" db="EMBL/GenBank/DDBJ databases">
        <title>Co-occurrence of chitin degradation, pigmentation and bioactivity in marine Pseudoalteromonas.</title>
        <authorList>
            <person name="Paulsen S."/>
            <person name="Gram L."/>
            <person name="Machado H."/>
        </authorList>
    </citation>
    <scope>NUCLEOTIDE SEQUENCE [LARGE SCALE GENOMIC DNA]</scope>
    <source>
        <strain evidence="8 9">S3663</strain>
    </source>
</reference>
<dbReference type="Pfam" id="PF06629">
    <property type="entry name" value="MipA"/>
    <property type="match status" value="1"/>
</dbReference>
<gene>
    <name evidence="8" type="ORF">C1E24_05070</name>
</gene>
<dbReference type="InterPro" id="IPR010583">
    <property type="entry name" value="MipA"/>
</dbReference>
<feature type="chain" id="PRO_5024467238" description="MipA/OmpV family protein" evidence="7">
    <location>
        <begin position="25"/>
        <end position="313"/>
    </location>
</feature>
<sequence>MILKASLKYLLLLAALTTPRLGLAAEPATCLQANEECIEIGQWQVSLAVGGGVLTNPLQGGENIPLIVVPYVSYYNEQFFLENTTLGYTFQEAEHFDISAILELNGEQKHFNRLHAGNIIGVDGALSDGGNSEVPTSPDSDGSEDLFPDTDKPAEPKRLPTLDDIAKRDWAIDAGVLAHWYIGKQHKITAQWLHDVSGVYKGQHIKASYKYQLAAFDWPAKLQLSAGFDWQSAELNDYYYGLNSKDNVEQAYFYQGKQGVSPFLGTVFNYRINKRWQFKFSAKRTFLSSAITDSPLVNDKHQDYVFIGGLYEF</sequence>
<dbReference type="PANTHER" id="PTHR38776:SF1">
    <property type="entry name" value="MLTA-INTERACTING PROTEIN-RELATED"/>
    <property type="match status" value="1"/>
</dbReference>
<feature type="signal peptide" evidence="7">
    <location>
        <begin position="1"/>
        <end position="24"/>
    </location>
</feature>
<dbReference type="AlphaFoldDB" id="A0A5R9Q4T5"/>
<comment type="similarity">
    <text evidence="2">Belongs to the MipA/OmpV family.</text>
</comment>
<name>A0A5R9Q4T5_9GAMM</name>
<evidence type="ECO:0000313" key="9">
    <source>
        <dbReference type="Proteomes" id="UP000309186"/>
    </source>
</evidence>
<dbReference type="EMBL" id="PPSW01000007">
    <property type="protein sequence ID" value="TLX48171.1"/>
    <property type="molecule type" value="Genomic_DNA"/>
</dbReference>
<comment type="caution">
    <text evidence="8">The sequence shown here is derived from an EMBL/GenBank/DDBJ whole genome shotgun (WGS) entry which is preliminary data.</text>
</comment>
<keyword evidence="3 7" id="KW-0732">Signal</keyword>
<evidence type="ECO:0000256" key="5">
    <source>
        <dbReference type="ARBA" id="ARBA00023237"/>
    </source>
</evidence>
<evidence type="ECO:0000313" key="8">
    <source>
        <dbReference type="EMBL" id="TLX48171.1"/>
    </source>
</evidence>
<evidence type="ECO:0000256" key="3">
    <source>
        <dbReference type="ARBA" id="ARBA00022729"/>
    </source>
</evidence>
<protein>
    <recommendedName>
        <fullName evidence="10">MipA/OmpV family protein</fullName>
    </recommendedName>
</protein>
<evidence type="ECO:0000256" key="7">
    <source>
        <dbReference type="SAM" id="SignalP"/>
    </source>
</evidence>
<evidence type="ECO:0008006" key="10">
    <source>
        <dbReference type="Google" id="ProtNLM"/>
    </source>
</evidence>
<proteinExistence type="inferred from homology"/>
<dbReference type="Proteomes" id="UP000309186">
    <property type="component" value="Unassembled WGS sequence"/>
</dbReference>
<dbReference type="OrthoDB" id="5731040at2"/>
<evidence type="ECO:0000256" key="2">
    <source>
        <dbReference type="ARBA" id="ARBA00005722"/>
    </source>
</evidence>
<keyword evidence="4" id="KW-0472">Membrane</keyword>
<dbReference type="GO" id="GO:0009279">
    <property type="term" value="C:cell outer membrane"/>
    <property type="evidence" value="ECO:0007669"/>
    <property type="project" value="UniProtKB-SubCell"/>
</dbReference>
<comment type="subcellular location">
    <subcellularLocation>
        <location evidence="1">Cell outer membrane</location>
    </subcellularLocation>
</comment>
<organism evidence="8 9">
    <name type="scientific">Pseudoalteromonas phenolica</name>
    <dbReference type="NCBI Taxonomy" id="161398"/>
    <lineage>
        <taxon>Bacteria</taxon>
        <taxon>Pseudomonadati</taxon>
        <taxon>Pseudomonadota</taxon>
        <taxon>Gammaproteobacteria</taxon>
        <taxon>Alteromonadales</taxon>
        <taxon>Pseudoalteromonadaceae</taxon>
        <taxon>Pseudoalteromonas</taxon>
    </lineage>
</organism>
<accession>A0A5R9Q4T5</accession>
<feature type="compositionally biased region" description="Polar residues" evidence="6">
    <location>
        <begin position="129"/>
        <end position="140"/>
    </location>
</feature>
<feature type="compositionally biased region" description="Basic and acidic residues" evidence="6">
    <location>
        <begin position="149"/>
        <end position="158"/>
    </location>
</feature>